<proteinExistence type="predicted"/>
<accession>A0A101LY78</accession>
<comment type="caution">
    <text evidence="1">The sequence shown here is derived from an EMBL/GenBank/DDBJ whole genome shotgun (WGS) entry which is preliminary data.</text>
</comment>
<gene>
    <name evidence="1" type="ORF">ABT39_MTgene5718</name>
</gene>
<keyword evidence="1" id="KW-0496">Mitochondrion</keyword>
<organism evidence="1">
    <name type="scientific">Picea glauca</name>
    <name type="common">White spruce</name>
    <name type="synonym">Pinus glauca</name>
    <dbReference type="NCBI Taxonomy" id="3330"/>
    <lineage>
        <taxon>Eukaryota</taxon>
        <taxon>Viridiplantae</taxon>
        <taxon>Streptophyta</taxon>
        <taxon>Embryophyta</taxon>
        <taxon>Tracheophyta</taxon>
        <taxon>Spermatophyta</taxon>
        <taxon>Pinopsida</taxon>
        <taxon>Pinidae</taxon>
        <taxon>Conifers I</taxon>
        <taxon>Pinales</taxon>
        <taxon>Pinaceae</taxon>
        <taxon>Picea</taxon>
    </lineage>
</organism>
<name>A0A101LY78_PICGL</name>
<evidence type="ECO:0000313" key="1">
    <source>
        <dbReference type="EMBL" id="KUM47532.1"/>
    </source>
</evidence>
<geneLocation type="mitochondrion" evidence="1"/>
<sequence length="74" mass="8012">MVEYRQWITTYLPGSPASNLDLVLTFGFPIDNLVNVPCVATSPSWSGTLEENEKVSKSGVVLSPTTTNMDSTGF</sequence>
<dbReference type="EMBL" id="LKAM01000007">
    <property type="protein sequence ID" value="KUM47532.1"/>
    <property type="molecule type" value="Genomic_DNA"/>
</dbReference>
<reference evidence="1" key="1">
    <citation type="journal article" date="2015" name="Genome Biol. Evol.">
        <title>Organellar Genomes of White Spruce (Picea glauca): Assembly and Annotation.</title>
        <authorList>
            <person name="Jackman S.D."/>
            <person name="Warren R.L."/>
            <person name="Gibb E.A."/>
            <person name="Vandervalk B.P."/>
            <person name="Mohamadi H."/>
            <person name="Chu J."/>
            <person name="Raymond A."/>
            <person name="Pleasance S."/>
            <person name="Coope R."/>
            <person name="Wildung M.R."/>
            <person name="Ritland C.E."/>
            <person name="Bousquet J."/>
            <person name="Jones S.J."/>
            <person name="Bohlmann J."/>
            <person name="Birol I."/>
        </authorList>
    </citation>
    <scope>NUCLEOTIDE SEQUENCE [LARGE SCALE GENOMIC DNA]</scope>
    <source>
        <tissue evidence="1">Flushing bud</tissue>
    </source>
</reference>
<dbReference type="AlphaFoldDB" id="A0A101LY78"/>
<protein>
    <submittedName>
        <fullName evidence="1">Uncharacterized protein</fullName>
    </submittedName>
</protein>